<dbReference type="Proteomes" id="UP000784294">
    <property type="component" value="Unassembled WGS sequence"/>
</dbReference>
<dbReference type="InterPro" id="IPR011990">
    <property type="entry name" value="TPR-like_helical_dom_sf"/>
</dbReference>
<gene>
    <name evidence="1" type="ORF">PXEA_LOCUS37857</name>
</gene>
<sequence length="86" mass="9081">MGHTKSKEEVAMMNLFGYIAPQSIRSAYLAFTALSKEGNPRGQLGLGLMHAIGLEVNASVPHALTYLTFSAIGGDSLAEMALVSII</sequence>
<accession>A0A448XTA0</accession>
<protein>
    <submittedName>
        <fullName evidence="1">Uncharacterized protein</fullName>
    </submittedName>
</protein>
<comment type="caution">
    <text evidence="1">The sequence shown here is derived from an EMBL/GenBank/DDBJ whole genome shotgun (WGS) entry which is preliminary data.</text>
</comment>
<reference evidence="1" key="1">
    <citation type="submission" date="2018-11" db="EMBL/GenBank/DDBJ databases">
        <authorList>
            <consortium name="Pathogen Informatics"/>
        </authorList>
    </citation>
    <scope>NUCLEOTIDE SEQUENCE</scope>
</reference>
<name>A0A448XTA0_9PLAT</name>
<dbReference type="SUPFAM" id="SSF81901">
    <property type="entry name" value="HCP-like"/>
    <property type="match status" value="1"/>
</dbReference>
<proteinExistence type="predicted"/>
<dbReference type="OrthoDB" id="6276527at2759"/>
<evidence type="ECO:0000313" key="2">
    <source>
        <dbReference type="Proteomes" id="UP000784294"/>
    </source>
</evidence>
<dbReference type="Gene3D" id="1.25.40.10">
    <property type="entry name" value="Tetratricopeptide repeat domain"/>
    <property type="match status" value="1"/>
</dbReference>
<keyword evidence="2" id="KW-1185">Reference proteome</keyword>
<organism evidence="1 2">
    <name type="scientific">Protopolystoma xenopodis</name>
    <dbReference type="NCBI Taxonomy" id="117903"/>
    <lineage>
        <taxon>Eukaryota</taxon>
        <taxon>Metazoa</taxon>
        <taxon>Spiralia</taxon>
        <taxon>Lophotrochozoa</taxon>
        <taxon>Platyhelminthes</taxon>
        <taxon>Monogenea</taxon>
        <taxon>Polyopisthocotylea</taxon>
        <taxon>Polystomatidea</taxon>
        <taxon>Polystomatidae</taxon>
        <taxon>Protopolystoma</taxon>
    </lineage>
</organism>
<dbReference type="EMBL" id="CAAALY010298227">
    <property type="protein sequence ID" value="VEL44417.1"/>
    <property type="molecule type" value="Genomic_DNA"/>
</dbReference>
<dbReference type="AlphaFoldDB" id="A0A448XTA0"/>
<evidence type="ECO:0000313" key="1">
    <source>
        <dbReference type="EMBL" id="VEL44417.1"/>
    </source>
</evidence>